<organism evidence="1 2">
    <name type="scientific">Brachionus calyciflorus</name>
    <dbReference type="NCBI Taxonomy" id="104777"/>
    <lineage>
        <taxon>Eukaryota</taxon>
        <taxon>Metazoa</taxon>
        <taxon>Spiralia</taxon>
        <taxon>Gnathifera</taxon>
        <taxon>Rotifera</taxon>
        <taxon>Eurotatoria</taxon>
        <taxon>Monogononta</taxon>
        <taxon>Pseudotrocha</taxon>
        <taxon>Ploima</taxon>
        <taxon>Brachionidae</taxon>
        <taxon>Brachionus</taxon>
    </lineage>
</organism>
<accession>A0A814CCX9</accession>
<evidence type="ECO:0000313" key="1">
    <source>
        <dbReference type="EMBL" id="CAF0938461.1"/>
    </source>
</evidence>
<proteinExistence type="predicted"/>
<keyword evidence="2" id="KW-1185">Reference proteome</keyword>
<dbReference type="EMBL" id="CAJNOC010002529">
    <property type="protein sequence ID" value="CAF0938461.1"/>
    <property type="molecule type" value="Genomic_DNA"/>
</dbReference>
<protein>
    <submittedName>
        <fullName evidence="1">Uncharacterized protein</fullName>
    </submittedName>
</protein>
<evidence type="ECO:0000313" key="2">
    <source>
        <dbReference type="Proteomes" id="UP000663879"/>
    </source>
</evidence>
<name>A0A814CCX9_9BILA</name>
<comment type="caution">
    <text evidence="1">The sequence shown here is derived from an EMBL/GenBank/DDBJ whole genome shotgun (WGS) entry which is preliminary data.</text>
</comment>
<reference evidence="1" key="1">
    <citation type="submission" date="2021-02" db="EMBL/GenBank/DDBJ databases">
        <authorList>
            <person name="Nowell W R."/>
        </authorList>
    </citation>
    <scope>NUCLEOTIDE SEQUENCE</scope>
    <source>
        <strain evidence="1">Ploen Becks lab</strain>
    </source>
</reference>
<gene>
    <name evidence="1" type="ORF">OXX778_LOCUS13297</name>
</gene>
<dbReference type="Proteomes" id="UP000663879">
    <property type="component" value="Unassembled WGS sequence"/>
</dbReference>
<dbReference type="AlphaFoldDB" id="A0A814CCX9"/>
<sequence length="185" mass="21187">MCINNLVVDLNPQVDPERDITKTTEQSECHDSDDSEAYKLIGTDMSSISQTTICRHVIEKATDKGFKETKREINFDLGNEVKRQIKDITGLNFKTVTQPLGDVSLELESSVTIVQNQSIKSQFKIQSDSVQRKYYRGGEERIRARLHKKPPYILFPFVFREIRIQLVSSIIQTSSKCSFLGKVRN</sequence>